<evidence type="ECO:0000313" key="2">
    <source>
        <dbReference type="EMBL" id="PAV30420.1"/>
    </source>
</evidence>
<feature type="transmembrane region" description="Helical" evidence="1">
    <location>
        <begin position="40"/>
        <end position="60"/>
    </location>
</feature>
<feature type="transmembrane region" description="Helical" evidence="1">
    <location>
        <begin position="6"/>
        <end position="24"/>
    </location>
</feature>
<dbReference type="PIRSF" id="PIRSF002599">
    <property type="entry name" value="Cold_shock_A"/>
    <property type="match status" value="1"/>
</dbReference>
<proteinExistence type="predicted"/>
<dbReference type="EMBL" id="NPOA01000004">
    <property type="protein sequence ID" value="PAV30420.1"/>
    <property type="molecule type" value="Genomic_DNA"/>
</dbReference>
<keyword evidence="1" id="KW-0472">Membrane</keyword>
<organism evidence="2 3">
    <name type="scientific">Virgibacillus profundi</name>
    <dbReference type="NCBI Taxonomy" id="2024555"/>
    <lineage>
        <taxon>Bacteria</taxon>
        <taxon>Bacillati</taxon>
        <taxon>Bacillota</taxon>
        <taxon>Bacilli</taxon>
        <taxon>Bacillales</taxon>
        <taxon>Bacillaceae</taxon>
        <taxon>Virgibacillus</taxon>
    </lineage>
</organism>
<dbReference type="InterPro" id="IPR012156">
    <property type="entry name" value="Cold_shock_CspA"/>
</dbReference>
<dbReference type="Proteomes" id="UP000218887">
    <property type="component" value="Unassembled WGS sequence"/>
</dbReference>
<dbReference type="OrthoDB" id="1698854at2"/>
<dbReference type="RefSeq" id="WP_095655022.1">
    <property type="nucleotide sequence ID" value="NZ_NPOA01000004.1"/>
</dbReference>
<reference evidence="2 3" key="1">
    <citation type="submission" date="2017-08" db="EMBL/GenBank/DDBJ databases">
        <title>Virgibacillus indicus sp. nov. and Virgibacillus profoundi sp. nov, two moderately halophilic bacteria isolated from marine sediment by using the Microfluidic Streak Plate.</title>
        <authorList>
            <person name="Xu B."/>
            <person name="Hu B."/>
            <person name="Wang J."/>
            <person name="Zhu Y."/>
            <person name="Huang L."/>
            <person name="Du W."/>
            <person name="Huang Y."/>
        </authorList>
    </citation>
    <scope>NUCLEOTIDE SEQUENCE [LARGE SCALE GENOMIC DNA]</scope>
    <source>
        <strain evidence="2 3">IO3-P3-H5</strain>
    </source>
</reference>
<feature type="transmembrane region" description="Helical" evidence="1">
    <location>
        <begin position="66"/>
        <end position="89"/>
    </location>
</feature>
<protein>
    <recommendedName>
        <fullName evidence="4">DUF1294 domain-containing protein</fullName>
    </recommendedName>
</protein>
<dbReference type="Pfam" id="PF06961">
    <property type="entry name" value="DUF1294"/>
    <property type="match status" value="1"/>
</dbReference>
<comment type="caution">
    <text evidence="2">The sequence shown here is derived from an EMBL/GenBank/DDBJ whole genome shotgun (WGS) entry which is preliminary data.</text>
</comment>
<evidence type="ECO:0000313" key="3">
    <source>
        <dbReference type="Proteomes" id="UP000218887"/>
    </source>
</evidence>
<evidence type="ECO:0008006" key="4">
    <source>
        <dbReference type="Google" id="ProtNLM"/>
    </source>
</evidence>
<dbReference type="InterPro" id="IPR010718">
    <property type="entry name" value="DUF1294"/>
</dbReference>
<dbReference type="AlphaFoldDB" id="A0A2A2IGZ2"/>
<dbReference type="GO" id="GO:0003676">
    <property type="term" value="F:nucleic acid binding"/>
    <property type="evidence" value="ECO:0007669"/>
    <property type="project" value="InterPro"/>
</dbReference>
<evidence type="ECO:0000256" key="1">
    <source>
        <dbReference type="SAM" id="Phobius"/>
    </source>
</evidence>
<keyword evidence="1" id="KW-0812">Transmembrane</keyword>
<sequence>MDGISVILVYLAGVNLITFFLMGLDKQKAKKHQYRIPEKTFWVLALIGGAVGGLIGMKFFRHKTKHSSFVIGMPLLIIFHAAIIIFFFFPSMS</sequence>
<keyword evidence="1" id="KW-1133">Transmembrane helix</keyword>
<gene>
    <name evidence="2" type="ORF">CIL05_08075</name>
</gene>
<name>A0A2A2IGZ2_9BACI</name>
<accession>A0A2A2IGZ2</accession>
<keyword evidence="3" id="KW-1185">Reference proteome</keyword>